<name>A0ABX2AQB0_9BACT</name>
<dbReference type="Gene3D" id="3.20.20.80">
    <property type="entry name" value="Glycosidases"/>
    <property type="match status" value="1"/>
</dbReference>
<dbReference type="InterPro" id="IPR008979">
    <property type="entry name" value="Galactose-bd-like_sf"/>
</dbReference>
<dbReference type="Pfam" id="PF02837">
    <property type="entry name" value="Glyco_hydro_2_N"/>
    <property type="match status" value="1"/>
</dbReference>
<evidence type="ECO:0000256" key="2">
    <source>
        <dbReference type="ARBA" id="ARBA00022801"/>
    </source>
</evidence>
<dbReference type="InterPro" id="IPR006104">
    <property type="entry name" value="Glyco_hydro_2_N"/>
</dbReference>
<comment type="similarity">
    <text evidence="1">Belongs to the glycosyl hydrolase 2 family.</text>
</comment>
<accession>A0ABX2AQB0</accession>
<dbReference type="InterPro" id="IPR040605">
    <property type="entry name" value="Glyco_hydro2_dom5"/>
</dbReference>
<dbReference type="InterPro" id="IPR051913">
    <property type="entry name" value="GH2_Domain-Containing"/>
</dbReference>
<dbReference type="PRINTS" id="PR00132">
    <property type="entry name" value="GLHYDRLASE2"/>
</dbReference>
<dbReference type="SUPFAM" id="SSF51445">
    <property type="entry name" value="(Trans)glycosidases"/>
    <property type="match status" value="1"/>
</dbReference>
<proteinExistence type="inferred from homology"/>
<dbReference type="RefSeq" id="WP_172173571.1">
    <property type="nucleotide sequence ID" value="NZ_CASGIA010000011.1"/>
</dbReference>
<dbReference type="InterPro" id="IPR006103">
    <property type="entry name" value="Glyco_hydro_2_cat"/>
</dbReference>
<sequence>MRKLFLLSLFFIVSLTILSGTRRRLFNDNWCFMLADISEAKNPGFDSRDWSRLTLPHDWSIREKFDRNAPAGNDGGYLPTGIGWYRKTFDISTSTSGRKMQLYFEGVYMNAEVYVNGHHAGGYPYGYSSFFVDVTPYVHKGRNTVAVKVDNSQQKNCRWYSGSGIYRNVWLIETGQTHVANHGVHIVTPDLNTAVISTSIVSDAVVTKEKPKADDDGMDGGDLKERMLEVTAYIEGVAVSENCSVKTGGEPVTVRHTIRLPDAKPWSPSSPNLYTARIVVKENGRIIDEVEERFGFRTIAWSADSGLLLNGESILLNGGCVHHDNGILGAAAFDRAERYRVEQLKKAGFNALRTSHNVPSEAFLHACDEVGMLVIDEAFDGWRDKKNDYDYHVLFDRWWQSDVEAMVLRDRNHPSVFCWSIGNEVIERKKIEVVTTARKLASLCRRLDPTRPVTSALASWDNDWDIYDPLAAEHDITGYNYMIHKSESDHKRVPSRVMMQTESYPNDAWKNYCKAKDNTYIIGDFVWTAMDYIGESGIGRWYYEGDVEGEHYHRPLYPWHASYCGDIDLTGFRKPISHYRSMLWNENDEHLFIAVKEPDGYHGQIKTTLWGTWPTFESWNWPGHEGRNIDVEVYSHYPKVKLYQDNRLVGEKEVKETKAVFAVPYRPGVLRAEGISGGSVCETVTLATAGEPAAVRLTPDRSHIKADGQDLSFVVIEILDAEGRTVPVADNMLTVDVTGAAMLQALGNADIKDEDPYFDNIHRAWKGRALAVVRSNGRRGKSAVIVTADVKDGKQLRKTIKLTFE</sequence>
<feature type="domain" description="Glycoside hydrolase family 2" evidence="8">
    <location>
        <begin position="696"/>
        <end position="790"/>
    </location>
</feature>
<dbReference type="Proteomes" id="UP001193734">
    <property type="component" value="Unassembled WGS sequence"/>
</dbReference>
<evidence type="ECO:0000259" key="8">
    <source>
        <dbReference type="Pfam" id="PF18565"/>
    </source>
</evidence>
<dbReference type="Pfam" id="PF02836">
    <property type="entry name" value="Glyco_hydro_2_C"/>
    <property type="match status" value="1"/>
</dbReference>
<protein>
    <submittedName>
        <fullName evidence="9">Glycoside hydrolase family 2 protein</fullName>
    </submittedName>
</protein>
<dbReference type="InterPro" id="IPR032311">
    <property type="entry name" value="DUF4982"/>
</dbReference>
<evidence type="ECO:0000313" key="10">
    <source>
        <dbReference type="Proteomes" id="UP001193734"/>
    </source>
</evidence>
<feature type="domain" description="Glycosyl hydrolases family 2 sugar binding" evidence="6">
    <location>
        <begin position="81"/>
        <end position="173"/>
    </location>
</feature>
<feature type="domain" description="DUF4982" evidence="7">
    <location>
        <begin position="626"/>
        <end position="679"/>
    </location>
</feature>
<dbReference type="SUPFAM" id="SSF49785">
    <property type="entry name" value="Galactose-binding domain-like"/>
    <property type="match status" value="1"/>
</dbReference>
<dbReference type="GeneID" id="82156275"/>
<evidence type="ECO:0000259" key="6">
    <source>
        <dbReference type="Pfam" id="PF02837"/>
    </source>
</evidence>
<keyword evidence="3" id="KW-0326">Glycosidase</keyword>
<dbReference type="InterPro" id="IPR006102">
    <property type="entry name" value="Ig-like_GH2"/>
</dbReference>
<dbReference type="EMBL" id="JABKKE010000001">
    <property type="protein sequence ID" value="NPE12867.1"/>
    <property type="molecule type" value="Genomic_DNA"/>
</dbReference>
<comment type="caution">
    <text evidence="9">The sequence shown here is derived from an EMBL/GenBank/DDBJ whole genome shotgun (WGS) entry which is preliminary data.</text>
</comment>
<dbReference type="InterPro" id="IPR013783">
    <property type="entry name" value="Ig-like_fold"/>
</dbReference>
<feature type="domain" description="Glycoside hydrolase family 2 catalytic" evidence="5">
    <location>
        <begin position="304"/>
        <end position="460"/>
    </location>
</feature>
<keyword evidence="10" id="KW-1185">Reference proteome</keyword>
<dbReference type="Gene3D" id="2.60.40.10">
    <property type="entry name" value="Immunoglobulins"/>
    <property type="match status" value="3"/>
</dbReference>
<gene>
    <name evidence="9" type="ORF">HPS55_00705</name>
</gene>
<dbReference type="PANTHER" id="PTHR42732:SF1">
    <property type="entry name" value="BETA-MANNOSIDASE"/>
    <property type="match status" value="1"/>
</dbReference>
<reference evidence="9 10" key="1">
    <citation type="submission" date="2020-05" db="EMBL/GenBank/DDBJ databases">
        <title>Distinct polysaccharide utilization as determinants for interspecies competition between intestinal Prevotella spp.</title>
        <authorList>
            <person name="Galvez E.J.C."/>
            <person name="Iljazovic A."/>
            <person name="Strowig T."/>
        </authorList>
    </citation>
    <scope>NUCLEOTIDE SEQUENCE [LARGE SCALE GENOMIC DNA]</scope>
    <source>
        <strain evidence="9 10">PROD</strain>
    </source>
</reference>
<organism evidence="9 10">
    <name type="scientific">Xylanibacter rodentium</name>
    <dbReference type="NCBI Taxonomy" id="2736289"/>
    <lineage>
        <taxon>Bacteria</taxon>
        <taxon>Pseudomonadati</taxon>
        <taxon>Bacteroidota</taxon>
        <taxon>Bacteroidia</taxon>
        <taxon>Bacteroidales</taxon>
        <taxon>Prevotellaceae</taxon>
        <taxon>Xylanibacter</taxon>
    </lineage>
</organism>
<dbReference type="Pfam" id="PF18565">
    <property type="entry name" value="Glyco_hydro2_C5"/>
    <property type="match status" value="1"/>
</dbReference>
<dbReference type="InterPro" id="IPR036156">
    <property type="entry name" value="Beta-gal/glucu_dom_sf"/>
</dbReference>
<dbReference type="Pfam" id="PF00703">
    <property type="entry name" value="Glyco_hydro_2"/>
    <property type="match status" value="1"/>
</dbReference>
<dbReference type="Pfam" id="PF16355">
    <property type="entry name" value="DUF4982"/>
    <property type="match status" value="1"/>
</dbReference>
<dbReference type="PANTHER" id="PTHR42732">
    <property type="entry name" value="BETA-GALACTOSIDASE"/>
    <property type="match status" value="1"/>
</dbReference>
<evidence type="ECO:0000259" key="7">
    <source>
        <dbReference type="Pfam" id="PF16355"/>
    </source>
</evidence>
<evidence type="ECO:0000259" key="5">
    <source>
        <dbReference type="Pfam" id="PF02836"/>
    </source>
</evidence>
<evidence type="ECO:0000256" key="3">
    <source>
        <dbReference type="ARBA" id="ARBA00023295"/>
    </source>
</evidence>
<dbReference type="SUPFAM" id="SSF49303">
    <property type="entry name" value="beta-Galactosidase/glucuronidase domain"/>
    <property type="match status" value="1"/>
</dbReference>
<feature type="domain" description="Glycoside hydrolase family 2 immunoglobulin-like beta-sandwich" evidence="4">
    <location>
        <begin position="246"/>
        <end position="297"/>
    </location>
</feature>
<dbReference type="GO" id="GO:0016787">
    <property type="term" value="F:hydrolase activity"/>
    <property type="evidence" value="ECO:0007669"/>
    <property type="project" value="UniProtKB-KW"/>
</dbReference>
<dbReference type="Gene3D" id="2.60.120.260">
    <property type="entry name" value="Galactose-binding domain-like"/>
    <property type="match status" value="1"/>
</dbReference>
<evidence type="ECO:0000313" key="9">
    <source>
        <dbReference type="EMBL" id="NPE12867.1"/>
    </source>
</evidence>
<keyword evidence="2 9" id="KW-0378">Hydrolase</keyword>
<evidence type="ECO:0000256" key="1">
    <source>
        <dbReference type="ARBA" id="ARBA00007401"/>
    </source>
</evidence>
<dbReference type="InterPro" id="IPR006101">
    <property type="entry name" value="Glyco_hydro_2"/>
</dbReference>
<dbReference type="InterPro" id="IPR017853">
    <property type="entry name" value="GH"/>
</dbReference>
<evidence type="ECO:0000259" key="4">
    <source>
        <dbReference type="Pfam" id="PF00703"/>
    </source>
</evidence>